<dbReference type="InterPro" id="IPR001296">
    <property type="entry name" value="Glyco_trans_1"/>
</dbReference>
<protein>
    <submittedName>
        <fullName evidence="4">Glycosyltransferase</fullName>
        <ecNumber evidence="4">2.4.1.-</ecNumber>
    </submittedName>
</protein>
<evidence type="ECO:0000259" key="2">
    <source>
        <dbReference type="Pfam" id="PF00534"/>
    </source>
</evidence>
<dbReference type="Gene3D" id="1.10.10.10">
    <property type="entry name" value="Winged helix-like DNA-binding domain superfamily/Winged helix DNA-binding domain"/>
    <property type="match status" value="1"/>
</dbReference>
<dbReference type="OrthoDB" id="9802525at2"/>
<dbReference type="RefSeq" id="WP_022789443.1">
    <property type="nucleotide sequence ID" value="NZ_CAUWMU010000078.1"/>
</dbReference>
<keyword evidence="5" id="KW-1185">Reference proteome</keyword>
<evidence type="ECO:0000313" key="5">
    <source>
        <dbReference type="Proteomes" id="UP000255523"/>
    </source>
</evidence>
<dbReference type="InterPro" id="IPR028098">
    <property type="entry name" value="Glyco_trans_4-like_N"/>
</dbReference>
<keyword evidence="1" id="KW-0175">Coiled coil</keyword>
<evidence type="ECO:0000259" key="3">
    <source>
        <dbReference type="Pfam" id="PF13439"/>
    </source>
</evidence>
<feature type="domain" description="Glycosyl transferase family 1" evidence="2">
    <location>
        <begin position="199"/>
        <end position="353"/>
    </location>
</feature>
<keyword evidence="4" id="KW-0808">Transferase</keyword>
<dbReference type="Gene3D" id="3.40.50.2000">
    <property type="entry name" value="Glycogen Phosphorylase B"/>
    <property type="match status" value="2"/>
</dbReference>
<dbReference type="AlphaFoldDB" id="A0A380LKH1"/>
<accession>A0A380LKH1</accession>
<evidence type="ECO:0000256" key="1">
    <source>
        <dbReference type="SAM" id="Coils"/>
    </source>
</evidence>
<sequence>MRIGLFTDAYLPDINGVVSSVATLKEALEKKGHTVYVVSNHKGTNIVMEDHVLRLGGLELKKFYGYKMSSPIQIGAEKYIRDMNLDVIHVQTEAGVGIFARQMARQLHIPLVYTYHTMYEDYTHYVNPLDIETIEKMGRKAVQSLSRMLGNGAQAVIAPSEKTKQALIQYGVTTPIYIVPTGLDLSLFEKDKLDQERIEHLREEIGLRKEEHVVVFVGRIAKEKSIDMPIRAIAKSSDPHLHLVIVGGGTDEDYYKEIAAQCNVEDRVHFLGKKPKEQIAYYYAAFDCFVSASLTETQGMTYLEALATGLPIFGRRDEVLSELLEEGQTGYYFDDEEELLRKWETYFSLSDQEKQEMQVQCVEKTKPYSTSMFASKALAVYEQAIDSYHRAFTVEKVKMVDDFVKLTLKRDSDEEPVTLRLPVDDYFDLKIALRTELDAYIVEDYLAMQNYYKAYSILKKKVFQKDHTVYQIKKTAMRKLDLSQEEAESIVEEFEKRHWIDDRQYALDKVQVWSTYGYGKKKIASKLKEAGVAQSYIEEACAQVEQEDELNAAMKSAQRIMATIREQSDRLKRQTIIQKLISKGYSVDVAKQAGDSIELDGDEKEALYLSLKKAKRMYASLEEPKRTNKIRIYCLRKGFSVMQIDEVLESESK</sequence>
<dbReference type="Proteomes" id="UP000255523">
    <property type="component" value="Unassembled WGS sequence"/>
</dbReference>
<dbReference type="Pfam" id="PF13439">
    <property type="entry name" value="Glyco_transf_4"/>
    <property type="match status" value="1"/>
</dbReference>
<reference evidence="4 5" key="1">
    <citation type="submission" date="2018-06" db="EMBL/GenBank/DDBJ databases">
        <authorList>
            <consortium name="Pathogen Informatics"/>
            <person name="Doyle S."/>
        </authorList>
    </citation>
    <scope>NUCLEOTIDE SEQUENCE [LARGE SCALE GENOMIC DNA]</scope>
    <source>
        <strain evidence="4 5">NCTC11087</strain>
    </source>
</reference>
<keyword evidence="4" id="KW-0328">Glycosyltransferase</keyword>
<proteinExistence type="predicted"/>
<dbReference type="PANTHER" id="PTHR45947:SF3">
    <property type="entry name" value="SULFOQUINOVOSYL TRANSFERASE SQD2"/>
    <property type="match status" value="1"/>
</dbReference>
<organism evidence="4 5">
    <name type="scientific">Faecalicoccus pleomorphus</name>
    <dbReference type="NCBI Taxonomy" id="1323"/>
    <lineage>
        <taxon>Bacteria</taxon>
        <taxon>Bacillati</taxon>
        <taxon>Bacillota</taxon>
        <taxon>Erysipelotrichia</taxon>
        <taxon>Erysipelotrichales</taxon>
        <taxon>Erysipelotrichaceae</taxon>
        <taxon>Faecalicoccus</taxon>
    </lineage>
</organism>
<dbReference type="Pfam" id="PF00534">
    <property type="entry name" value="Glycos_transf_1"/>
    <property type="match status" value="1"/>
</dbReference>
<evidence type="ECO:0000313" key="4">
    <source>
        <dbReference type="EMBL" id="SUO04394.1"/>
    </source>
</evidence>
<feature type="coiled-coil region" evidence="1">
    <location>
        <begin position="547"/>
        <end position="574"/>
    </location>
</feature>
<dbReference type="EC" id="2.4.1.-" evidence="4"/>
<dbReference type="SUPFAM" id="SSF53756">
    <property type="entry name" value="UDP-Glycosyltransferase/glycogen phosphorylase"/>
    <property type="match status" value="1"/>
</dbReference>
<gene>
    <name evidence="4" type="primary">mgtA</name>
    <name evidence="4" type="ORF">NCTC11087_01307</name>
</gene>
<dbReference type="InterPro" id="IPR050194">
    <property type="entry name" value="Glycosyltransferase_grp1"/>
</dbReference>
<dbReference type="EMBL" id="UHFX01000003">
    <property type="protein sequence ID" value="SUO04394.1"/>
    <property type="molecule type" value="Genomic_DNA"/>
</dbReference>
<dbReference type="InterPro" id="IPR036388">
    <property type="entry name" value="WH-like_DNA-bd_sf"/>
</dbReference>
<feature type="domain" description="Glycosyltransferase subfamily 4-like N-terminal" evidence="3">
    <location>
        <begin position="14"/>
        <end position="186"/>
    </location>
</feature>
<dbReference type="GeneID" id="77462267"/>
<dbReference type="GO" id="GO:0016757">
    <property type="term" value="F:glycosyltransferase activity"/>
    <property type="evidence" value="ECO:0007669"/>
    <property type="project" value="UniProtKB-KW"/>
</dbReference>
<dbReference type="PANTHER" id="PTHR45947">
    <property type="entry name" value="SULFOQUINOVOSYL TRANSFERASE SQD2"/>
    <property type="match status" value="1"/>
</dbReference>
<name>A0A380LKH1_9FIRM</name>